<dbReference type="PANTHER" id="PTHR32161">
    <property type="entry name" value="DPP6 N-TERMINAL DOMAIN-LIKE PROTEIN"/>
    <property type="match status" value="1"/>
</dbReference>
<dbReference type="SUPFAM" id="SSF69304">
    <property type="entry name" value="Tricorn protease N-terminal domain"/>
    <property type="match status" value="2"/>
</dbReference>
<dbReference type="EMBL" id="JAATIP010000101">
    <property type="protein sequence ID" value="KAF4373154.1"/>
    <property type="molecule type" value="Genomic_DNA"/>
</dbReference>
<dbReference type="PANTHER" id="PTHR32161:SF8">
    <property type="entry name" value="DPP6 N-TERMINAL DOMAIN-LIKE PROTEIN"/>
    <property type="match status" value="1"/>
</dbReference>
<name>A0A7J6FQZ8_CANSA</name>
<dbReference type="Pfam" id="PF07676">
    <property type="entry name" value="PD40"/>
    <property type="match status" value="3"/>
</dbReference>
<dbReference type="Proteomes" id="UP000525078">
    <property type="component" value="Unassembled WGS sequence"/>
</dbReference>
<dbReference type="FunFam" id="2.120.10.30:FF:000243">
    <property type="entry name" value="DPP6 amino-terminal domain protein"/>
    <property type="match status" value="1"/>
</dbReference>
<reference evidence="2 3" key="1">
    <citation type="journal article" date="2020" name="bioRxiv">
        <title>Sequence and annotation of 42 cannabis genomes reveals extensive copy number variation in cannabinoid synthesis and pathogen resistance genes.</title>
        <authorList>
            <person name="Mckernan K.J."/>
            <person name="Helbert Y."/>
            <person name="Kane L.T."/>
            <person name="Ebling H."/>
            <person name="Zhang L."/>
            <person name="Liu B."/>
            <person name="Eaton Z."/>
            <person name="Mclaughlin S."/>
            <person name="Kingan S."/>
            <person name="Baybayan P."/>
            <person name="Concepcion G."/>
            <person name="Jordan M."/>
            <person name="Riva A."/>
            <person name="Barbazuk W."/>
            <person name="Harkins T."/>
        </authorList>
    </citation>
    <scope>NUCLEOTIDE SEQUENCE [LARGE SCALE GENOMIC DNA]</scope>
    <source>
        <strain evidence="3">cv. Jamaican Lion 4</strain>
        <tissue evidence="2">Leaf</tissue>
    </source>
</reference>
<evidence type="ECO:0000313" key="2">
    <source>
        <dbReference type="EMBL" id="KAF4373154.1"/>
    </source>
</evidence>
<dbReference type="AlphaFoldDB" id="A0A7J6FQZ8"/>
<feature type="signal peptide" evidence="1">
    <location>
        <begin position="1"/>
        <end position="19"/>
    </location>
</feature>
<evidence type="ECO:0000313" key="3">
    <source>
        <dbReference type="Proteomes" id="UP000525078"/>
    </source>
</evidence>
<dbReference type="InterPro" id="IPR011042">
    <property type="entry name" value="6-blade_b-propeller_TolB-like"/>
</dbReference>
<evidence type="ECO:0000256" key="1">
    <source>
        <dbReference type="SAM" id="SignalP"/>
    </source>
</evidence>
<comment type="caution">
    <text evidence="2">The sequence shown here is derived from an EMBL/GenBank/DDBJ whole genome shotgun (WGS) entry which is preliminary data.</text>
</comment>
<organism evidence="2 3">
    <name type="scientific">Cannabis sativa</name>
    <name type="common">Hemp</name>
    <name type="synonym">Marijuana</name>
    <dbReference type="NCBI Taxonomy" id="3483"/>
    <lineage>
        <taxon>Eukaryota</taxon>
        <taxon>Viridiplantae</taxon>
        <taxon>Streptophyta</taxon>
        <taxon>Embryophyta</taxon>
        <taxon>Tracheophyta</taxon>
        <taxon>Spermatophyta</taxon>
        <taxon>Magnoliopsida</taxon>
        <taxon>eudicotyledons</taxon>
        <taxon>Gunneridae</taxon>
        <taxon>Pentapetalae</taxon>
        <taxon>rosids</taxon>
        <taxon>fabids</taxon>
        <taxon>Rosales</taxon>
        <taxon>Cannabaceae</taxon>
        <taxon>Cannabis</taxon>
    </lineage>
</organism>
<protein>
    <submittedName>
        <fullName evidence="2">Uncharacterized protein</fullName>
    </submittedName>
</protein>
<gene>
    <name evidence="2" type="ORF">F8388_019336</name>
</gene>
<dbReference type="InterPro" id="IPR011659">
    <property type="entry name" value="WD40"/>
</dbReference>
<keyword evidence="1" id="KW-0732">Signal</keyword>
<dbReference type="Gene3D" id="2.120.10.30">
    <property type="entry name" value="TolB, C-terminal domain"/>
    <property type="match status" value="2"/>
</dbReference>
<accession>A0A7J6FQZ8</accession>
<feature type="chain" id="PRO_5029702871" evidence="1">
    <location>
        <begin position="20"/>
        <end position="790"/>
    </location>
</feature>
<proteinExistence type="predicted"/>
<sequence length="790" mass="88062">MKSNLLLFHFLVALLCAKAEHGGAGSSIIFTTLGRLDYAFDIFSLPINEEHHPPTLFDEIQITDGESVNFNGHFPSPSSTASLLSLLPNQTLVQTIFGVDPPPLQVVYVTERDGVSNLYYDVVISDDPNSENARRRRSALEVFDRVQVPILGKKLVSDKISMKDKPNLIGNHVIYVSTHENTGEPRTSWAAVYSTELKSGVTRRLTPYGVADFSPAVSPSGIRTAVASYGAKGWDGEVEELSTDIYIFLTRDGTQRVKIVEHGGWPSWVDESTLYFHRRGEDQWWSIYRAILPSNGKISVDSVVIERVTPPGLHAFTPATSPGNKNFIAVATRRPTSSFRHIELYDLKKNEFKELTRLVSPQSHHLNPFISPDSTRVGYHKCRGDGNGRKNSKLFLENVHSPVSDISLFRIDGSFPSVSPKNDVIAFVEFPGVYAVNLDGSNRRKVYNGNAFSTVWDPVRNGVIYTGAGPEFAPVSAEVDIISINIENPDHVIVKKLTTNGLNNAFPSPSPDGKRIVFRSGKTGYKNLYIMDAEDGEKGGLQRLTEGPWSDTMCSWSPDGELIAFASDRHNPGGGSFELYLIHPNGTGLRKLIKSGSGGRVNHPEFSPDGKSIVFTTDYAGISAEPISNTHHYQPYGEIFTVKLDGSDLRRLTHNSYEDGTPFWVHKSLRPVNVEWPIDRPRCQFEDLHWLNDMPGPSFGVGLMDKAECETLFNITHLLHVVGKLKKNKIDNLEDNECLNETGSFDAHWPKVLLKLPSMEFETNRERRTKKRQVEEDETLCIKELALIPC</sequence>